<keyword evidence="2" id="KW-0812">Transmembrane</keyword>
<protein>
    <recommendedName>
        <fullName evidence="3">SPW repeat-containing integral membrane domain-containing protein</fullName>
    </recommendedName>
</protein>
<evidence type="ECO:0000256" key="2">
    <source>
        <dbReference type="SAM" id="Phobius"/>
    </source>
</evidence>
<dbReference type="KEGG" id="kyr:CVV65_10725"/>
<proteinExistence type="predicted"/>
<dbReference type="InterPro" id="IPR005530">
    <property type="entry name" value="SPW"/>
</dbReference>
<dbReference type="AlphaFoldDB" id="A0A2K8N942"/>
<accession>A0A2K8N942</accession>
<evidence type="ECO:0000259" key="3">
    <source>
        <dbReference type="Pfam" id="PF03779"/>
    </source>
</evidence>
<dbReference type="Pfam" id="PF03779">
    <property type="entry name" value="SPW"/>
    <property type="match status" value="1"/>
</dbReference>
<gene>
    <name evidence="4" type="ORF">CVV65_10725</name>
</gene>
<keyword evidence="2" id="KW-0472">Membrane</keyword>
<reference evidence="5" key="1">
    <citation type="submission" date="2017-11" db="EMBL/GenBank/DDBJ databases">
        <title>Complete Genome Sequence of Kyrpidia sp. Strain EA-1, a thermophilic, hydrogen-oxidizing Bacterium, isolated from the Azores.</title>
        <authorList>
            <person name="Reiner J.E."/>
            <person name="Lapp C.J."/>
            <person name="Bunk B."/>
            <person name="Gescher J."/>
        </authorList>
    </citation>
    <scope>NUCLEOTIDE SEQUENCE [LARGE SCALE GENOMIC DNA]</scope>
    <source>
        <strain evidence="5">EA-1</strain>
    </source>
</reference>
<keyword evidence="2" id="KW-1133">Transmembrane helix</keyword>
<evidence type="ECO:0000313" key="5">
    <source>
        <dbReference type="Proteomes" id="UP000231932"/>
    </source>
</evidence>
<feature type="domain" description="SPW repeat-containing integral membrane" evidence="3">
    <location>
        <begin position="60"/>
        <end position="107"/>
    </location>
</feature>
<dbReference type="Proteomes" id="UP000231932">
    <property type="component" value="Chromosome"/>
</dbReference>
<feature type="transmembrane region" description="Helical" evidence="2">
    <location>
        <begin position="62"/>
        <end position="83"/>
    </location>
</feature>
<feature type="transmembrane region" description="Helical" evidence="2">
    <location>
        <begin position="89"/>
        <end position="109"/>
    </location>
</feature>
<keyword evidence="5" id="KW-1185">Reference proteome</keyword>
<evidence type="ECO:0000313" key="4">
    <source>
        <dbReference type="EMBL" id="ATY85337.1"/>
    </source>
</evidence>
<evidence type="ECO:0000256" key="1">
    <source>
        <dbReference type="SAM" id="MobiDB-lite"/>
    </source>
</evidence>
<feature type="region of interest" description="Disordered" evidence="1">
    <location>
        <begin position="1"/>
        <end position="23"/>
    </location>
</feature>
<dbReference type="OrthoDB" id="32521at2"/>
<name>A0A2K8N942_9BACL</name>
<dbReference type="EMBL" id="CP024955">
    <property type="protein sequence ID" value="ATY85337.1"/>
    <property type="molecule type" value="Genomic_DNA"/>
</dbReference>
<organism evidence="4 5">
    <name type="scientific">Kyrpidia spormannii</name>
    <dbReference type="NCBI Taxonomy" id="2055160"/>
    <lineage>
        <taxon>Bacteria</taxon>
        <taxon>Bacillati</taxon>
        <taxon>Bacillota</taxon>
        <taxon>Bacilli</taxon>
        <taxon>Bacillales</taxon>
        <taxon>Alicyclobacillaceae</taxon>
        <taxon>Kyrpidia</taxon>
    </lineage>
</organism>
<sequence length="118" mass="12667">MSRVAPGHPGFRPPGQDDHPRNGFTSIFLLLPVGKYAIIKAARVPGRDPGELSQGGIQMSQAAWTAWLSALLGLWFIVSPWVFNFSQNVGAMWNSIIVGIVVAVLSAYAGSQMSKRGS</sequence>